<keyword evidence="1" id="KW-1133">Transmembrane helix</keyword>
<accession>A0AAU7BS68</accession>
<dbReference type="EMBL" id="CP157199">
    <property type="protein sequence ID" value="XBG60968.1"/>
    <property type="molecule type" value="Genomic_DNA"/>
</dbReference>
<protein>
    <submittedName>
        <fullName evidence="2">DUF5687 family protein</fullName>
    </submittedName>
</protein>
<dbReference type="AlphaFoldDB" id="A0AAU7BS68"/>
<evidence type="ECO:0000313" key="2">
    <source>
        <dbReference type="EMBL" id="XBG60968.1"/>
    </source>
</evidence>
<keyword evidence="1" id="KW-0812">Transmembrane</keyword>
<evidence type="ECO:0000256" key="1">
    <source>
        <dbReference type="SAM" id="Phobius"/>
    </source>
</evidence>
<feature type="transmembrane region" description="Helical" evidence="1">
    <location>
        <begin position="350"/>
        <end position="369"/>
    </location>
</feature>
<feature type="transmembrane region" description="Helical" evidence="1">
    <location>
        <begin position="451"/>
        <end position="468"/>
    </location>
</feature>
<dbReference type="Pfam" id="PF18940">
    <property type="entry name" value="DUF5687"/>
    <property type="match status" value="1"/>
</dbReference>
<proteinExistence type="predicted"/>
<feature type="transmembrane region" description="Helical" evidence="1">
    <location>
        <begin position="277"/>
        <end position="297"/>
    </location>
</feature>
<feature type="transmembrane region" description="Helical" evidence="1">
    <location>
        <begin position="63"/>
        <end position="82"/>
    </location>
</feature>
<feature type="transmembrane region" description="Helical" evidence="1">
    <location>
        <begin position="424"/>
        <end position="445"/>
    </location>
</feature>
<feature type="transmembrane region" description="Helical" evidence="1">
    <location>
        <begin position="103"/>
        <end position="136"/>
    </location>
</feature>
<reference evidence="2" key="1">
    <citation type="submission" date="2024-05" db="EMBL/GenBank/DDBJ databases">
        <title>Pontimicrobium maritimus sp. nov., isolated form sea water.</title>
        <authorList>
            <person name="Muhammad N."/>
            <person name="Vuong T.Q."/>
            <person name="Han H.L."/>
            <person name="Kim S.-G."/>
        </authorList>
    </citation>
    <scope>NUCLEOTIDE SEQUENCE</scope>
    <source>
        <strain evidence="2">SW4</strain>
    </source>
</reference>
<feature type="transmembrane region" description="Helical" evidence="1">
    <location>
        <begin position="303"/>
        <end position="324"/>
    </location>
</feature>
<keyword evidence="1" id="KW-0472">Membrane</keyword>
<feature type="transmembrane region" description="Helical" evidence="1">
    <location>
        <begin position="167"/>
        <end position="185"/>
    </location>
</feature>
<feature type="transmembrane region" description="Helical" evidence="1">
    <location>
        <begin position="27"/>
        <end position="51"/>
    </location>
</feature>
<dbReference type="RefSeq" id="WP_347923194.1">
    <property type="nucleotide sequence ID" value="NZ_CP157199.1"/>
</dbReference>
<name>A0AAU7BS68_9FLAO</name>
<sequence>MIKHFISLEWKQFTRASYFQKGIAIKILLILGALYFGGLALLLGGGMYFLFKEAIPDVDPLISVNNFLIYWVMFDLLIRYFMQQLPVMNVKPLMTIPVKRNSAIHFLLGKTVLSFFNFIALFIFIPFSVVLIVQGYSVLNVSFWFLGVIALSFCVNFLNFLVNKNNVVFYTVLSLLVVLIGLEMYDIFKISKPIGVAFNTMYNQPYLAIIPLLLAIGLYRVNFSFIRKGFYLDDAISKKVKEAKATDLSWMDRFGSIAPFLKNDVKLISRNVRPRQVLMMSFFFLFYGLFFFTQSMYIEKTPYLLAFAAMFITGGFLLSFGQLVPSWDSEYYKLLMSQNIPYRQYLESKWYLMVVAVAISFVLSTPYIYFGWDIYLMIAAGAIFNIGLNTFITLFGGALNRVPIELNVKAKAFSNTNGFNPTQLLIALPKMLLPILIFFIPYQFISFNAGLIALALSGVIGIVFKNFFLNKIENIYQKGKYKTIAAYAEKK</sequence>
<gene>
    <name evidence="2" type="ORF">ABGB03_13990</name>
</gene>
<organism evidence="2">
    <name type="scientific">Pontimicrobium sp. SW4</name>
    <dbReference type="NCBI Taxonomy" id="3153519"/>
    <lineage>
        <taxon>Bacteria</taxon>
        <taxon>Pseudomonadati</taxon>
        <taxon>Bacteroidota</taxon>
        <taxon>Flavobacteriia</taxon>
        <taxon>Flavobacteriales</taxon>
        <taxon>Flavobacteriaceae</taxon>
        <taxon>Pontimicrobium</taxon>
    </lineage>
</organism>
<feature type="transmembrane region" description="Helical" evidence="1">
    <location>
        <begin position="142"/>
        <end position="162"/>
    </location>
</feature>
<feature type="transmembrane region" description="Helical" evidence="1">
    <location>
        <begin position="205"/>
        <end position="223"/>
    </location>
</feature>
<dbReference type="InterPro" id="IPR043742">
    <property type="entry name" value="DUF5687"/>
</dbReference>
<feature type="transmembrane region" description="Helical" evidence="1">
    <location>
        <begin position="375"/>
        <end position="399"/>
    </location>
</feature>